<dbReference type="PANTHER" id="PTHR46211">
    <property type="entry name" value="GLYCEROPHOSPHORYL DIESTER PHOSPHODIESTERASE"/>
    <property type="match status" value="1"/>
</dbReference>
<dbReference type="RefSeq" id="WP_354218941.1">
    <property type="nucleotide sequence ID" value="NZ_JBEPMX010000001.1"/>
</dbReference>
<sequence length="239" mass="27728">MTICTKIFAHRGASRYAPENTMAAFKRAYHLGADGIELDVHLTRDHQVAVIHDENIKRTTNHSGLVNHFSLSELQRLDAGSWFHSQYNGEKIPSLEDVLQWIQHKHMTLNIELKTDVIHYHQIEEHVVSLIHKYNLEKQTILSSFNPATIERLNLIQSDIELAWLRQKRLKNIAYQLAAIGADSLHIHHRLLNTPMIQEIKSKQIPFRVYTVNKPKIWRQCVSQRANGIMTDIPDLLQE</sequence>
<dbReference type="SUPFAM" id="SSF51695">
    <property type="entry name" value="PLC-like phosphodiesterases"/>
    <property type="match status" value="1"/>
</dbReference>
<dbReference type="EMBL" id="JBEPMX010000001">
    <property type="protein sequence ID" value="MET3682400.1"/>
    <property type="molecule type" value="Genomic_DNA"/>
</dbReference>
<dbReference type="PANTHER" id="PTHR46211:SF1">
    <property type="entry name" value="GLYCEROPHOSPHODIESTER PHOSPHODIESTERASE, CYTOPLASMIC"/>
    <property type="match status" value="1"/>
</dbReference>
<reference evidence="2 3" key="1">
    <citation type="submission" date="2024-06" db="EMBL/GenBank/DDBJ databases">
        <title>Genomic Encyclopedia of Type Strains, Phase IV (KMG-IV): sequencing the most valuable type-strain genomes for metagenomic binning, comparative biology and taxonomic classification.</title>
        <authorList>
            <person name="Goeker M."/>
        </authorList>
    </citation>
    <scope>NUCLEOTIDE SEQUENCE [LARGE SCALE GENOMIC DNA]</scope>
    <source>
        <strain evidence="2 3">DSM 23520</strain>
    </source>
</reference>
<dbReference type="Gene3D" id="3.20.20.190">
    <property type="entry name" value="Phosphatidylinositol (PI) phosphodiesterase"/>
    <property type="match status" value="1"/>
</dbReference>
<comment type="caution">
    <text evidence="2">The sequence shown here is derived from an EMBL/GenBank/DDBJ whole genome shotgun (WGS) entry which is preliminary data.</text>
</comment>
<dbReference type="InterPro" id="IPR017946">
    <property type="entry name" value="PLC-like_Pdiesterase_TIM-brl"/>
</dbReference>
<evidence type="ECO:0000259" key="1">
    <source>
        <dbReference type="PROSITE" id="PS51704"/>
    </source>
</evidence>
<dbReference type="PROSITE" id="PS51704">
    <property type="entry name" value="GP_PDE"/>
    <property type="match status" value="1"/>
</dbReference>
<dbReference type="GO" id="GO:0008889">
    <property type="term" value="F:glycerophosphodiester phosphodiesterase activity"/>
    <property type="evidence" value="ECO:0007669"/>
    <property type="project" value="UniProtKB-EC"/>
</dbReference>
<name>A0ABV2KS67_9BACI</name>
<evidence type="ECO:0000313" key="3">
    <source>
        <dbReference type="Proteomes" id="UP001549167"/>
    </source>
</evidence>
<dbReference type="CDD" id="cd08563">
    <property type="entry name" value="GDPD_TtGDE_like"/>
    <property type="match status" value="1"/>
</dbReference>
<organism evidence="2 3">
    <name type="scientific">Alkalibacillus flavidus</name>
    <dbReference type="NCBI Taxonomy" id="546021"/>
    <lineage>
        <taxon>Bacteria</taxon>
        <taxon>Bacillati</taxon>
        <taxon>Bacillota</taxon>
        <taxon>Bacilli</taxon>
        <taxon>Bacillales</taxon>
        <taxon>Bacillaceae</taxon>
        <taxon>Alkalibacillus</taxon>
    </lineage>
</organism>
<keyword evidence="2" id="KW-0378">Hydrolase</keyword>
<gene>
    <name evidence="2" type="ORF">ABID56_000479</name>
</gene>
<evidence type="ECO:0000313" key="2">
    <source>
        <dbReference type="EMBL" id="MET3682400.1"/>
    </source>
</evidence>
<feature type="domain" description="GP-PDE" evidence="1">
    <location>
        <begin position="5"/>
        <end position="239"/>
    </location>
</feature>
<dbReference type="Proteomes" id="UP001549167">
    <property type="component" value="Unassembled WGS sequence"/>
</dbReference>
<dbReference type="InterPro" id="IPR030395">
    <property type="entry name" value="GP_PDE_dom"/>
</dbReference>
<keyword evidence="3" id="KW-1185">Reference proteome</keyword>
<accession>A0ABV2KS67</accession>
<protein>
    <submittedName>
        <fullName evidence="2">Glycerophosphoryl diester phosphodiesterase</fullName>
        <ecNumber evidence="2">3.1.4.46</ecNumber>
    </submittedName>
</protein>
<dbReference type="Pfam" id="PF03009">
    <property type="entry name" value="GDPD"/>
    <property type="match status" value="1"/>
</dbReference>
<proteinExistence type="predicted"/>
<dbReference type="EC" id="3.1.4.46" evidence="2"/>